<organism evidence="4">
    <name type="scientific">Tetraodon nigroviridis</name>
    <name type="common">Spotted green pufferfish</name>
    <name type="synonym">Chelonodon nigroviridis</name>
    <dbReference type="NCBI Taxonomy" id="99883"/>
    <lineage>
        <taxon>Eukaryota</taxon>
        <taxon>Metazoa</taxon>
        <taxon>Chordata</taxon>
        <taxon>Craniata</taxon>
        <taxon>Vertebrata</taxon>
        <taxon>Euteleostomi</taxon>
        <taxon>Actinopterygii</taxon>
        <taxon>Neopterygii</taxon>
        <taxon>Teleostei</taxon>
        <taxon>Neoteleostei</taxon>
        <taxon>Acanthomorphata</taxon>
        <taxon>Eupercaria</taxon>
        <taxon>Tetraodontiformes</taxon>
        <taxon>Tetradontoidea</taxon>
        <taxon>Tetraodontidae</taxon>
        <taxon>Tetraodon</taxon>
    </lineage>
</organism>
<name>Q4RHT8_TETNG</name>
<feature type="repeat" description="ANK" evidence="3">
    <location>
        <begin position="34"/>
        <end position="66"/>
    </location>
</feature>
<reference evidence="4" key="1">
    <citation type="journal article" date="2004" name="Nature">
        <title>Genome duplication in the teleost fish Tetraodon nigroviridis reveals the early vertebrate proto-karyotype.</title>
        <authorList>
            <person name="Jaillon O."/>
            <person name="Aury J.-M."/>
            <person name="Brunet F."/>
            <person name="Petit J.-L."/>
            <person name="Stange-Thomann N."/>
            <person name="Mauceli E."/>
            <person name="Bouneau L."/>
            <person name="Fischer C."/>
            <person name="Ozouf-Costaz C."/>
            <person name="Bernot A."/>
            <person name="Nicaud S."/>
            <person name="Jaffe D."/>
            <person name="Fisher S."/>
            <person name="Lutfalla G."/>
            <person name="Dossat C."/>
            <person name="Segurens B."/>
            <person name="Dasilva C."/>
            <person name="Salanoubat M."/>
            <person name="Levy M."/>
            <person name="Boudet N."/>
            <person name="Castellano S."/>
            <person name="Anthouard V."/>
            <person name="Jubin C."/>
            <person name="Castelli V."/>
            <person name="Katinka M."/>
            <person name="Vacherie B."/>
            <person name="Biemont C."/>
            <person name="Skalli Z."/>
            <person name="Cattolico L."/>
            <person name="Poulain J."/>
            <person name="De Berardinis V."/>
            <person name="Cruaud C."/>
            <person name="Duprat S."/>
            <person name="Brottier P."/>
            <person name="Coutanceau J.-P."/>
            <person name="Gouzy J."/>
            <person name="Parra G."/>
            <person name="Lardier G."/>
            <person name="Chapple C."/>
            <person name="McKernan K.J."/>
            <person name="McEwan P."/>
            <person name="Bosak S."/>
            <person name="Kellis M."/>
            <person name="Volff J.-N."/>
            <person name="Guigo R."/>
            <person name="Zody M.C."/>
            <person name="Mesirov J."/>
            <person name="Lindblad-Toh K."/>
            <person name="Birren B."/>
            <person name="Nusbaum C."/>
            <person name="Kahn D."/>
            <person name="Robinson-Rechavi M."/>
            <person name="Laudet V."/>
            <person name="Schachter V."/>
            <person name="Quetier F."/>
            <person name="Saurin W."/>
            <person name="Scarpelli C."/>
            <person name="Wincker P."/>
            <person name="Lander E.S."/>
            <person name="Weissenbach J."/>
            <person name="Roest Crollius H."/>
        </authorList>
    </citation>
    <scope>NUCLEOTIDE SEQUENCE [LARGE SCALE GENOMIC DNA]</scope>
</reference>
<dbReference type="InterPro" id="IPR002110">
    <property type="entry name" value="Ankyrin_rpt"/>
</dbReference>
<dbReference type="PANTHER" id="PTHR24124">
    <property type="entry name" value="ANKYRIN REPEAT FAMILY A"/>
    <property type="match status" value="1"/>
</dbReference>
<sequence>SILHIYVAKGLREYAFAAAEKLRSLDKLDAKEHKGKTALLVAVAANQPEIVQDLLSLEADINACDVNGQTALHLAAHYGFPVVLQVSIYPGLSGKSGRNTLTVWFSQAILSNRPAVNLEARNFEGMTPLHCAAISHSATMKALSSGGLPDVALQGKAAEKLSCVQKLLSSGASLLSQEIKSNKTVLHLAVKEGNVELVRYLLRTSLPNMKDFVNLKAHGHTALHMAAGLHGNPHQEEILRLLLSKGADPSIRNLENDQAAHLLQSGH</sequence>
<accession>Q4RHT8</accession>
<feature type="non-terminal residue" evidence="4">
    <location>
        <position position="267"/>
    </location>
</feature>
<feature type="repeat" description="ANK" evidence="3">
    <location>
        <begin position="181"/>
        <end position="203"/>
    </location>
</feature>
<reference evidence="4" key="2">
    <citation type="submission" date="2004-02" db="EMBL/GenBank/DDBJ databases">
        <authorList>
            <consortium name="Genoscope"/>
            <consortium name="Whitehead Institute Centre for Genome Research"/>
        </authorList>
    </citation>
    <scope>NUCLEOTIDE SEQUENCE</scope>
</reference>
<dbReference type="PROSITE" id="PS50088">
    <property type="entry name" value="ANK_REPEAT"/>
    <property type="match status" value="3"/>
</dbReference>
<dbReference type="InterPro" id="IPR036770">
    <property type="entry name" value="Ankyrin_rpt-contain_sf"/>
</dbReference>
<dbReference type="FunFam" id="1.25.40.20:FF:000097">
    <property type="entry name" value="NF-kappa-B inhibitor zeta isoform X1"/>
    <property type="match status" value="1"/>
</dbReference>
<evidence type="ECO:0000256" key="1">
    <source>
        <dbReference type="ARBA" id="ARBA00022737"/>
    </source>
</evidence>
<keyword evidence="2 3" id="KW-0040">ANK repeat</keyword>
<dbReference type="PROSITE" id="PS50297">
    <property type="entry name" value="ANK_REP_REGION"/>
    <property type="match status" value="3"/>
</dbReference>
<keyword evidence="1" id="KW-0677">Repeat</keyword>
<dbReference type="PANTHER" id="PTHR24124:SF7">
    <property type="entry name" value="NF-KAPPA-B INHIBITOR DELTA"/>
    <property type="match status" value="1"/>
</dbReference>
<gene>
    <name evidence="4" type="ORF">GSTENG00034176001</name>
</gene>
<evidence type="ECO:0000256" key="3">
    <source>
        <dbReference type="PROSITE-ProRule" id="PRU00023"/>
    </source>
</evidence>
<dbReference type="GO" id="GO:0010468">
    <property type="term" value="P:regulation of gene expression"/>
    <property type="evidence" value="ECO:0007669"/>
    <property type="project" value="TreeGrafter"/>
</dbReference>
<comment type="caution">
    <text evidence="4">The sequence shown here is derived from an EMBL/GenBank/DDBJ whole genome shotgun (WGS) entry which is preliminary data.</text>
</comment>
<dbReference type="KEGG" id="tng:GSTEN00034176G001"/>
<dbReference type="OrthoDB" id="194358at2759"/>
<evidence type="ECO:0000313" key="4">
    <source>
        <dbReference type="EMBL" id="CAG12044.1"/>
    </source>
</evidence>
<feature type="repeat" description="ANK" evidence="3">
    <location>
        <begin position="218"/>
        <end position="254"/>
    </location>
</feature>
<dbReference type="PRINTS" id="PR01415">
    <property type="entry name" value="ANKYRIN"/>
</dbReference>
<dbReference type="Gene3D" id="1.25.40.20">
    <property type="entry name" value="Ankyrin repeat-containing domain"/>
    <property type="match status" value="2"/>
</dbReference>
<dbReference type="EMBL" id="CAAE01015044">
    <property type="protein sequence ID" value="CAG12044.1"/>
    <property type="molecule type" value="Genomic_DNA"/>
</dbReference>
<dbReference type="AlphaFoldDB" id="Q4RHT8"/>
<dbReference type="SUPFAM" id="SSF48403">
    <property type="entry name" value="Ankyrin repeat"/>
    <property type="match status" value="1"/>
</dbReference>
<dbReference type="Pfam" id="PF12796">
    <property type="entry name" value="Ank_2"/>
    <property type="match status" value="2"/>
</dbReference>
<evidence type="ECO:0000256" key="2">
    <source>
        <dbReference type="ARBA" id="ARBA00023043"/>
    </source>
</evidence>
<dbReference type="GO" id="GO:0005634">
    <property type="term" value="C:nucleus"/>
    <property type="evidence" value="ECO:0007669"/>
    <property type="project" value="TreeGrafter"/>
</dbReference>
<proteinExistence type="predicted"/>
<dbReference type="SMART" id="SM00248">
    <property type="entry name" value="ANK"/>
    <property type="match status" value="5"/>
</dbReference>
<feature type="non-terminal residue" evidence="4">
    <location>
        <position position="1"/>
    </location>
</feature>
<protein>
    <submittedName>
        <fullName evidence="4">(spotted green pufferfish) hypothetical protein</fullName>
    </submittedName>
</protein>